<name>A0A6J4ID07_9SPHI</name>
<dbReference type="EMBL" id="CADCTQ010000169">
    <property type="protein sequence ID" value="CAA9249036.1"/>
    <property type="molecule type" value="Genomic_DNA"/>
</dbReference>
<sequence length="69" mass="7920">MRVHFNDLFTLLEGYIIPKHTTNLFNARTVAAGTKLKGDSFNGVVLEKHTNAQFEVEDREGIKVIRRVY</sequence>
<dbReference type="AlphaFoldDB" id="A0A6J4ID07"/>
<gene>
    <name evidence="1" type="ORF">AVDCRST_MAG56-1833</name>
</gene>
<reference evidence="1" key="1">
    <citation type="submission" date="2020-02" db="EMBL/GenBank/DDBJ databases">
        <authorList>
            <person name="Meier V. D."/>
        </authorList>
    </citation>
    <scope>NUCLEOTIDE SEQUENCE</scope>
    <source>
        <strain evidence="1">AVDCRST_MAG56</strain>
    </source>
</reference>
<proteinExistence type="predicted"/>
<evidence type="ECO:0000313" key="1">
    <source>
        <dbReference type="EMBL" id="CAA9249036.1"/>
    </source>
</evidence>
<protein>
    <submittedName>
        <fullName evidence="1">Uncharacterized protein</fullName>
    </submittedName>
</protein>
<organism evidence="1">
    <name type="scientific">uncultured Cytophagales bacterium</name>
    <dbReference type="NCBI Taxonomy" id="158755"/>
    <lineage>
        <taxon>Bacteria</taxon>
        <taxon>Pseudomonadati</taxon>
        <taxon>Bacteroidota</taxon>
        <taxon>Sphingobacteriia</taxon>
        <taxon>Sphingobacteriales</taxon>
        <taxon>environmental samples</taxon>
    </lineage>
</organism>
<accession>A0A6J4ID07</accession>